<feature type="transmembrane region" description="Helical" evidence="1">
    <location>
        <begin position="373"/>
        <end position="391"/>
    </location>
</feature>
<evidence type="ECO:0000256" key="1">
    <source>
        <dbReference type="SAM" id="Phobius"/>
    </source>
</evidence>
<keyword evidence="1" id="KW-0812">Transmembrane</keyword>
<feature type="transmembrane region" description="Helical" evidence="1">
    <location>
        <begin position="349"/>
        <end position="366"/>
    </location>
</feature>
<feature type="transmembrane region" description="Helical" evidence="1">
    <location>
        <begin position="119"/>
        <end position="137"/>
    </location>
</feature>
<feature type="transmembrane region" description="Helical" evidence="1">
    <location>
        <begin position="175"/>
        <end position="199"/>
    </location>
</feature>
<organism evidence="2 3">
    <name type="scientific">Eiseniibacteriota bacterium</name>
    <dbReference type="NCBI Taxonomy" id="2212470"/>
    <lineage>
        <taxon>Bacteria</taxon>
        <taxon>Candidatus Eiseniibacteriota</taxon>
    </lineage>
</organism>
<dbReference type="AlphaFoldDB" id="A0A956RMD8"/>
<evidence type="ECO:0008006" key="4">
    <source>
        <dbReference type="Google" id="ProtNLM"/>
    </source>
</evidence>
<reference evidence="2" key="2">
    <citation type="journal article" date="2021" name="Microbiome">
        <title>Successional dynamics and alternative stable states in a saline activated sludge microbial community over 9 years.</title>
        <authorList>
            <person name="Wang Y."/>
            <person name="Ye J."/>
            <person name="Ju F."/>
            <person name="Liu L."/>
            <person name="Boyd J.A."/>
            <person name="Deng Y."/>
            <person name="Parks D.H."/>
            <person name="Jiang X."/>
            <person name="Yin X."/>
            <person name="Woodcroft B.J."/>
            <person name="Tyson G.W."/>
            <person name="Hugenholtz P."/>
            <person name="Polz M.F."/>
            <person name="Zhang T."/>
        </authorList>
    </citation>
    <scope>NUCLEOTIDE SEQUENCE</scope>
    <source>
        <strain evidence="2">HKST-UBA01</strain>
    </source>
</reference>
<feature type="transmembrane region" description="Helical" evidence="1">
    <location>
        <begin position="467"/>
        <end position="489"/>
    </location>
</feature>
<feature type="transmembrane region" description="Helical" evidence="1">
    <location>
        <begin position="436"/>
        <end position="455"/>
    </location>
</feature>
<proteinExistence type="predicted"/>
<feature type="transmembrane region" description="Helical" evidence="1">
    <location>
        <begin position="96"/>
        <end position="114"/>
    </location>
</feature>
<reference evidence="2" key="1">
    <citation type="submission" date="2020-04" db="EMBL/GenBank/DDBJ databases">
        <authorList>
            <person name="Zhang T."/>
        </authorList>
    </citation>
    <scope>NUCLEOTIDE SEQUENCE</scope>
    <source>
        <strain evidence="2">HKST-UBA01</strain>
    </source>
</reference>
<dbReference type="EMBL" id="JAGQHR010000019">
    <property type="protein sequence ID" value="MCA9726326.1"/>
    <property type="molecule type" value="Genomic_DNA"/>
</dbReference>
<keyword evidence="1" id="KW-0472">Membrane</keyword>
<feature type="transmembrane region" description="Helical" evidence="1">
    <location>
        <begin position="219"/>
        <end position="238"/>
    </location>
</feature>
<evidence type="ECO:0000313" key="2">
    <source>
        <dbReference type="EMBL" id="MCA9726326.1"/>
    </source>
</evidence>
<evidence type="ECO:0000313" key="3">
    <source>
        <dbReference type="Proteomes" id="UP000697710"/>
    </source>
</evidence>
<name>A0A956RMD8_UNCEI</name>
<feature type="transmembrane region" description="Helical" evidence="1">
    <location>
        <begin position="397"/>
        <end position="416"/>
    </location>
</feature>
<sequence length="817" mass="91404">MAAVLALLATVPALFGSDDLLYPVRSDSEKYHNMGRGLALFFEELPAATSKMVRGEFSDEDRIRYGMDGPILQHAASYITLLGSTYVMSGGSESSGRWLTVLLFAGAAALLALWTGRHFGALASFAVIPLFVFWPAHLYYGTAIMTEVPMIFFMIAAAVALDLTRDGSSRLRPAVGGVFLALLYLAKITFRLVTLPILALDLWTAWTRPRPAWLRLAGARVAGVLLLLLVWGVFLWMAGLPDNPVAASGEQELWIFRGNYVADHGFETVGLGDVAQPELLEAIRETRDRNLPDDEQQKVIFKKAFLLTVKKQPVRWAALVASKVRWFWIYPAVKEDVHAWWGRMPPPAHLQPVVVMLALVGLAASFRRRPSAWIPALLAAYLCAVHATTHLVSRYDIPAVALSMPYAVFGTLQLGAALRWLGRSRIWAKGGAPGDAWLRVGVMAALMLGLLSILLTRDQLASWGLSVRTACIIVSWLGALAILIWVLPVRTGLRRAGWSRTLAFVGPMLVFGLPALTYLAVRHIDYDPDVWKTRLQEPGDRIVQRILLPPGMEWRPVRAAEIQIDMLASASRSQNLIVRVNGRDICRYEGNLVSNGENFWVDRNIHAVQDRYARVQETLADHLDGFVHARHPGAGYEYYRQWFRVPVPIDLLEGRDAVEVELTWDGGDGWIDVYGDTGVSRGERSRILFAPAFFTNPYELSSYQFQLFASDREKADARMIRPLKLLSPGTEAHFFRGGIDHRDDLSPTRGLQRGEFRIRLRTQLHGGYVSRPDPKDPTKKKPVWAVFPKEDDDITDSDTIRLLAARRDSYVDGWQTY</sequence>
<dbReference type="Proteomes" id="UP000697710">
    <property type="component" value="Unassembled WGS sequence"/>
</dbReference>
<keyword evidence="1" id="KW-1133">Transmembrane helix</keyword>
<accession>A0A956RMD8</accession>
<gene>
    <name evidence="2" type="ORF">KC729_01490</name>
</gene>
<feature type="transmembrane region" description="Helical" evidence="1">
    <location>
        <begin position="501"/>
        <end position="521"/>
    </location>
</feature>
<comment type="caution">
    <text evidence="2">The sequence shown here is derived from an EMBL/GenBank/DDBJ whole genome shotgun (WGS) entry which is preliminary data.</text>
</comment>
<protein>
    <recommendedName>
        <fullName evidence="4">Glycosyltransferase RgtA/B/C/D-like domain-containing protein</fullName>
    </recommendedName>
</protein>